<comment type="caution">
    <text evidence="2">The sequence shown here is derived from an EMBL/GenBank/DDBJ whole genome shotgun (WGS) entry which is preliminary data.</text>
</comment>
<keyword evidence="3" id="KW-1185">Reference proteome</keyword>
<evidence type="ECO:0000259" key="1">
    <source>
        <dbReference type="PROSITE" id="PS50801"/>
    </source>
</evidence>
<evidence type="ECO:0000313" key="3">
    <source>
        <dbReference type="Proteomes" id="UP000265768"/>
    </source>
</evidence>
<dbReference type="EMBL" id="QZEY01000015">
    <property type="protein sequence ID" value="RJL24470.1"/>
    <property type="molecule type" value="Genomic_DNA"/>
</dbReference>
<dbReference type="Gene3D" id="3.30.750.24">
    <property type="entry name" value="STAS domain"/>
    <property type="match status" value="1"/>
</dbReference>
<dbReference type="PROSITE" id="PS50801">
    <property type="entry name" value="STAS"/>
    <property type="match status" value="1"/>
</dbReference>
<accession>A0A3A4AEK6</accession>
<dbReference type="InterPro" id="IPR036513">
    <property type="entry name" value="STAS_dom_sf"/>
</dbReference>
<dbReference type="Pfam" id="PF13466">
    <property type="entry name" value="STAS_2"/>
    <property type="match status" value="1"/>
</dbReference>
<dbReference type="InterPro" id="IPR058548">
    <property type="entry name" value="MlaB-like_STAS"/>
</dbReference>
<dbReference type="SUPFAM" id="SSF52091">
    <property type="entry name" value="SpoIIaa-like"/>
    <property type="match status" value="1"/>
</dbReference>
<dbReference type="InterPro" id="IPR025847">
    <property type="entry name" value="MEDS_domain"/>
</dbReference>
<dbReference type="InterPro" id="IPR002645">
    <property type="entry name" value="STAS_dom"/>
</dbReference>
<dbReference type="Proteomes" id="UP000265768">
    <property type="component" value="Unassembled WGS sequence"/>
</dbReference>
<proteinExistence type="predicted"/>
<feature type="domain" description="STAS" evidence="1">
    <location>
        <begin position="197"/>
        <end position="289"/>
    </location>
</feature>
<name>A0A3A4AEK6_9ACTN</name>
<protein>
    <submittedName>
        <fullName evidence="2">STAS domain-containing protein</fullName>
    </submittedName>
</protein>
<evidence type="ECO:0000313" key="2">
    <source>
        <dbReference type="EMBL" id="RJL24470.1"/>
    </source>
</evidence>
<reference evidence="2 3" key="1">
    <citation type="submission" date="2018-09" db="EMBL/GenBank/DDBJ databases">
        <title>YIM 75507 draft genome.</title>
        <authorList>
            <person name="Tang S."/>
            <person name="Feng Y."/>
        </authorList>
    </citation>
    <scope>NUCLEOTIDE SEQUENCE [LARGE SCALE GENOMIC DNA]</scope>
    <source>
        <strain evidence="2 3">YIM 75507</strain>
    </source>
</reference>
<dbReference type="AlphaFoldDB" id="A0A3A4AEK6"/>
<sequence>MVAMRDVRNVRLGDHLCLAFGHEDEQRAVVTEFVGAGLRRDEGVLYFADGDGRDRVRRWLFDAGVDVAAAVDRGQLVMRGIESGCLASGRFDPEAMIATLRHERDACLTAGFAGLWVTGEMGWAVSGTPGAERLEEFERRLAGLFDGGRAAAICQYDRRVFPPARLKGLLECHPGSVHMNPMFQGAALRMSPGYDADGRPVLRVAGTIDRTTVGVWGEALRAAATWGGDIRVDMTGLEFIDVAGLREVAQIADGLPGDRRLRMRNLAPMVADVIRMVGWDQTPGLVIEE</sequence>
<gene>
    <name evidence="2" type="ORF">D5H75_29560</name>
</gene>
<dbReference type="Pfam" id="PF14417">
    <property type="entry name" value="MEDS"/>
    <property type="match status" value="1"/>
</dbReference>
<organism evidence="2 3">
    <name type="scientific">Bailinhaonella thermotolerans</name>
    <dbReference type="NCBI Taxonomy" id="1070861"/>
    <lineage>
        <taxon>Bacteria</taxon>
        <taxon>Bacillati</taxon>
        <taxon>Actinomycetota</taxon>
        <taxon>Actinomycetes</taxon>
        <taxon>Streptosporangiales</taxon>
        <taxon>Streptosporangiaceae</taxon>
        <taxon>Bailinhaonella</taxon>
    </lineage>
</organism>
<dbReference type="CDD" id="cd07043">
    <property type="entry name" value="STAS_anti-anti-sigma_factors"/>
    <property type="match status" value="1"/>
</dbReference>